<accession>A0A401G1K8</accession>
<sequence length="342" mass="38570">MELIMDRLGRWLEAPESLTQLTRLARSVRAEMAARSIGLSPGDPFLFSDDGLAEIRSEMVLFILEKRTKLEKILVSGGPNGYRYLKSAFINHCIDKQRSGNTDPQRYLCRRATEVLRKSDRFCIFTGNGRKTAFAMTPRSRPAPPLTAEDMAEIEFPWFGETPLVMRHVARAAQLTVLAESFWKQVCRMWGGQAIRVDLRDFVSWLICHVAVEKPMRAASDRSGLRKTEAFFSDTGGDAGEIYFDAALVNQWAEAFSDLLTGPEKTAFYLRHGAQLPWQRIARMMGYKGCSGPKYPLDCAGRKLKAFLADRPWLSPGDLHPEAFSLFCETLFAILRTSGPML</sequence>
<dbReference type="EMBL" id="BEXT01000001">
    <property type="protein sequence ID" value="GBC63095.1"/>
    <property type="molecule type" value="Genomic_DNA"/>
</dbReference>
<evidence type="ECO:0000313" key="1">
    <source>
        <dbReference type="EMBL" id="GBC63095.1"/>
    </source>
</evidence>
<organism evidence="1 2">
    <name type="scientific">Desulfonema ishimotonii</name>
    <dbReference type="NCBI Taxonomy" id="45657"/>
    <lineage>
        <taxon>Bacteria</taxon>
        <taxon>Pseudomonadati</taxon>
        <taxon>Thermodesulfobacteriota</taxon>
        <taxon>Desulfobacteria</taxon>
        <taxon>Desulfobacterales</taxon>
        <taxon>Desulfococcaceae</taxon>
        <taxon>Desulfonema</taxon>
    </lineage>
</organism>
<dbReference type="AlphaFoldDB" id="A0A401G1K8"/>
<gene>
    <name evidence="1" type="ORF">DENIS_4084</name>
</gene>
<keyword evidence="2" id="KW-1185">Reference proteome</keyword>
<proteinExistence type="predicted"/>
<name>A0A401G1K8_9BACT</name>
<evidence type="ECO:0000313" key="2">
    <source>
        <dbReference type="Proteomes" id="UP000288096"/>
    </source>
</evidence>
<protein>
    <submittedName>
        <fullName evidence="1">Uncharacterized protein</fullName>
    </submittedName>
</protein>
<reference evidence="2" key="2">
    <citation type="submission" date="2019-01" db="EMBL/GenBank/DDBJ databases">
        <title>Genome sequence of Desulfonema ishimotonii strain Tokyo 01.</title>
        <authorList>
            <person name="Fukui M."/>
        </authorList>
    </citation>
    <scope>NUCLEOTIDE SEQUENCE [LARGE SCALE GENOMIC DNA]</scope>
    <source>
        <strain evidence="2">Tokyo 01</strain>
    </source>
</reference>
<reference evidence="2" key="1">
    <citation type="submission" date="2017-11" db="EMBL/GenBank/DDBJ databases">
        <authorList>
            <person name="Watanabe M."/>
            <person name="Kojima H."/>
        </authorList>
    </citation>
    <scope>NUCLEOTIDE SEQUENCE [LARGE SCALE GENOMIC DNA]</scope>
    <source>
        <strain evidence="2">Tokyo 01</strain>
    </source>
</reference>
<dbReference type="Proteomes" id="UP000288096">
    <property type="component" value="Unassembled WGS sequence"/>
</dbReference>
<comment type="caution">
    <text evidence="1">The sequence shown here is derived from an EMBL/GenBank/DDBJ whole genome shotgun (WGS) entry which is preliminary data.</text>
</comment>